<dbReference type="EMBL" id="JAUTAS010000001">
    <property type="protein sequence ID" value="MDQ1107525.1"/>
    <property type="molecule type" value="Genomic_DNA"/>
</dbReference>
<evidence type="ECO:0000313" key="1">
    <source>
        <dbReference type="EMBL" id="MDQ1107525.1"/>
    </source>
</evidence>
<proteinExistence type="predicted"/>
<dbReference type="Proteomes" id="UP001226084">
    <property type="component" value="Unassembled WGS sequence"/>
</dbReference>
<name>A0AAP5E9B6_9GAMM</name>
<dbReference type="SUPFAM" id="SSF46785">
    <property type="entry name" value="Winged helix' DNA-binding domain"/>
    <property type="match status" value="1"/>
</dbReference>
<gene>
    <name evidence="1" type="ORF">QE424_000684</name>
</gene>
<dbReference type="AlphaFoldDB" id="A0AAP5E9B6"/>
<reference evidence="1" key="1">
    <citation type="submission" date="2023-07" db="EMBL/GenBank/DDBJ databases">
        <title>Functional and genomic diversity of the sorghum phyllosphere microbiome.</title>
        <authorList>
            <person name="Shade A."/>
        </authorList>
    </citation>
    <scope>NUCLEOTIDE SEQUENCE</scope>
    <source>
        <strain evidence="1">SORGH_AS_0457</strain>
    </source>
</reference>
<dbReference type="InterPro" id="IPR036390">
    <property type="entry name" value="WH_DNA-bd_sf"/>
</dbReference>
<organism evidence="1 2">
    <name type="scientific">Stenotrophomonas rhizophila</name>
    <dbReference type="NCBI Taxonomy" id="216778"/>
    <lineage>
        <taxon>Bacteria</taxon>
        <taxon>Pseudomonadati</taxon>
        <taxon>Pseudomonadota</taxon>
        <taxon>Gammaproteobacteria</taxon>
        <taxon>Lysobacterales</taxon>
        <taxon>Lysobacteraceae</taxon>
        <taxon>Stenotrophomonas</taxon>
    </lineage>
</organism>
<evidence type="ECO:0008006" key="3">
    <source>
        <dbReference type="Google" id="ProtNLM"/>
    </source>
</evidence>
<comment type="caution">
    <text evidence="1">The sequence shown here is derived from an EMBL/GenBank/DDBJ whole genome shotgun (WGS) entry which is preliminary data.</text>
</comment>
<sequence>MDSLLAAAARALAAGDVLTALGHVALRSDPPALALRGVAMAQLGELQRARELLRLAHRGFGADEVLARARCVVAEAEVGLALRDLADTPAPLLAAAHALEERGDPHNALQAWLILARRWLLLGRRQEAESALAKVQGRALTPALAAMAGLAEAALAARALRVSQATAALEAAAAAAQASGIGALHAEVVQARRHLAQPAARRVAREAADRLLDLQAVQDLLASTACVVDGCRRGVWLGGRWRSLARRPLLFALLRAVGQAWPGDVDRDVLIAEVFRTRNGDDSHRARLRVEMGRVRAAVKGLLSVEATANGYRLIAAPGIAVVVLAPPIEGEQGAVAALLADGAAWSSSALALALGASQRTVQRALAALESTGQARATGRGRTQRWWAMPLSGFTTILLLPAALPGD</sequence>
<evidence type="ECO:0000313" key="2">
    <source>
        <dbReference type="Proteomes" id="UP001226084"/>
    </source>
</evidence>
<dbReference type="RefSeq" id="WP_307106255.1">
    <property type="nucleotide sequence ID" value="NZ_JAUTAS010000001.1"/>
</dbReference>
<protein>
    <recommendedName>
        <fullName evidence="3">Helix-turn-helix domain-containing protein</fullName>
    </recommendedName>
</protein>
<accession>A0AAP5E9B6</accession>